<name>A0A8X6WN55_9ARAC</name>
<reference evidence="1" key="1">
    <citation type="submission" date="2020-08" db="EMBL/GenBank/DDBJ databases">
        <title>Multicomponent nature underlies the extraordinary mechanical properties of spider dragline silk.</title>
        <authorList>
            <person name="Kono N."/>
            <person name="Nakamura H."/>
            <person name="Mori M."/>
            <person name="Yoshida Y."/>
            <person name="Ohtoshi R."/>
            <person name="Malay A.D."/>
            <person name="Moran D.A.P."/>
            <person name="Tomita M."/>
            <person name="Numata K."/>
            <person name="Arakawa K."/>
        </authorList>
    </citation>
    <scope>NUCLEOTIDE SEQUENCE</scope>
</reference>
<protein>
    <submittedName>
        <fullName evidence="1">Uncharacterized protein</fullName>
    </submittedName>
</protein>
<accession>A0A8X6WN55</accession>
<proteinExistence type="predicted"/>
<sequence length="90" mass="10243">MVMKFLFQNSFTTESWKRNSLGDKLSIGQEFINQVSGSVKTVGENWIQSQVSRDVDRFRVVGDSSAPGTFESCSWTEGKSRDVFQYSKTF</sequence>
<dbReference type="EMBL" id="BMAV01000070">
    <property type="protein sequence ID" value="GFY37056.1"/>
    <property type="molecule type" value="Genomic_DNA"/>
</dbReference>
<evidence type="ECO:0000313" key="2">
    <source>
        <dbReference type="Proteomes" id="UP000886998"/>
    </source>
</evidence>
<keyword evidence="2" id="KW-1185">Reference proteome</keyword>
<evidence type="ECO:0000313" key="1">
    <source>
        <dbReference type="EMBL" id="GFY37056.1"/>
    </source>
</evidence>
<dbReference type="AlphaFoldDB" id="A0A8X6WN55"/>
<comment type="caution">
    <text evidence="1">The sequence shown here is derived from an EMBL/GenBank/DDBJ whole genome shotgun (WGS) entry which is preliminary data.</text>
</comment>
<organism evidence="1 2">
    <name type="scientific">Trichonephila inaurata madagascariensis</name>
    <dbReference type="NCBI Taxonomy" id="2747483"/>
    <lineage>
        <taxon>Eukaryota</taxon>
        <taxon>Metazoa</taxon>
        <taxon>Ecdysozoa</taxon>
        <taxon>Arthropoda</taxon>
        <taxon>Chelicerata</taxon>
        <taxon>Arachnida</taxon>
        <taxon>Araneae</taxon>
        <taxon>Araneomorphae</taxon>
        <taxon>Entelegynae</taxon>
        <taxon>Araneoidea</taxon>
        <taxon>Nephilidae</taxon>
        <taxon>Trichonephila</taxon>
        <taxon>Trichonephila inaurata</taxon>
    </lineage>
</organism>
<dbReference type="Proteomes" id="UP000886998">
    <property type="component" value="Unassembled WGS sequence"/>
</dbReference>
<gene>
    <name evidence="1" type="ORF">TNIN_217311</name>
</gene>